<dbReference type="PANTHER" id="PTHR42085">
    <property type="entry name" value="F-BOX DOMAIN-CONTAINING PROTEIN"/>
    <property type="match status" value="1"/>
</dbReference>
<dbReference type="PANTHER" id="PTHR42085:SF2">
    <property type="entry name" value="F-BOX DOMAIN-CONTAINING PROTEIN"/>
    <property type="match status" value="1"/>
</dbReference>
<dbReference type="EMBL" id="JAFIMR010000003">
    <property type="protein sequence ID" value="KAI1879958.1"/>
    <property type="molecule type" value="Genomic_DNA"/>
</dbReference>
<evidence type="ECO:0000313" key="2">
    <source>
        <dbReference type="Proteomes" id="UP000829685"/>
    </source>
</evidence>
<name>A0A9P9WVQ5_9PEZI</name>
<sequence>MPQPRGFRFFDLPAELRADILEQLVLVPQDVPVHARAETSTESPPAALLDLFLACTQMYQEASAIFYARNRFLVNLGSRRMFSDITAEGQLFSPEGLDARRRVRALRLRLRRLSGDFEKVIAPIVSDMILCGSLRSLEIGILTQSSGLKANTSCRSSYGRGLEADSLVTTSPFQTLLRLLADPDLEEAGLWVAQIHWSVWCPFHETYDGNHSCLASLRREGIEQVSVDWEKIVRELGDVNIIARKR</sequence>
<dbReference type="AlphaFoldDB" id="A0A9P9WVQ5"/>
<dbReference type="InterPro" id="IPR038883">
    <property type="entry name" value="AN11006-like"/>
</dbReference>
<reference evidence="1" key="1">
    <citation type="submission" date="2021-03" db="EMBL/GenBank/DDBJ databases">
        <title>Revisited historic fungal species revealed as producer of novel bioactive compounds through whole genome sequencing and comparative genomics.</title>
        <authorList>
            <person name="Vignolle G.A."/>
            <person name="Hochenegger N."/>
            <person name="Mach R.L."/>
            <person name="Mach-Aigner A.R."/>
            <person name="Javad Rahimi M."/>
            <person name="Salim K.A."/>
            <person name="Chan C.M."/>
            <person name="Lim L.B.L."/>
            <person name="Cai F."/>
            <person name="Druzhinina I.S."/>
            <person name="U'Ren J.M."/>
            <person name="Derntl C."/>
        </authorList>
    </citation>
    <scope>NUCLEOTIDE SEQUENCE</scope>
    <source>
        <strain evidence="1">TUCIM 5799</strain>
    </source>
</reference>
<dbReference type="Proteomes" id="UP000829685">
    <property type="component" value="Unassembled WGS sequence"/>
</dbReference>
<proteinExistence type="predicted"/>
<keyword evidence="2" id="KW-1185">Reference proteome</keyword>
<accession>A0A9P9WVQ5</accession>
<organism evidence="1 2">
    <name type="scientific">Neoarthrinium moseri</name>
    <dbReference type="NCBI Taxonomy" id="1658444"/>
    <lineage>
        <taxon>Eukaryota</taxon>
        <taxon>Fungi</taxon>
        <taxon>Dikarya</taxon>
        <taxon>Ascomycota</taxon>
        <taxon>Pezizomycotina</taxon>
        <taxon>Sordariomycetes</taxon>
        <taxon>Xylariomycetidae</taxon>
        <taxon>Amphisphaeriales</taxon>
        <taxon>Apiosporaceae</taxon>
        <taxon>Neoarthrinium</taxon>
    </lineage>
</organism>
<gene>
    <name evidence="1" type="ORF">JX265_001579</name>
</gene>
<evidence type="ECO:0000313" key="1">
    <source>
        <dbReference type="EMBL" id="KAI1879958.1"/>
    </source>
</evidence>
<comment type="caution">
    <text evidence="1">The sequence shown here is derived from an EMBL/GenBank/DDBJ whole genome shotgun (WGS) entry which is preliminary data.</text>
</comment>
<protein>
    <submittedName>
        <fullName evidence="1">Uncharacterized protein</fullName>
    </submittedName>
</protein>